<keyword evidence="3" id="KW-1185">Reference proteome</keyword>
<dbReference type="EMBL" id="BAAAJX010000004">
    <property type="protein sequence ID" value="GAA1492736.1"/>
    <property type="molecule type" value="Genomic_DNA"/>
</dbReference>
<gene>
    <name evidence="2" type="ORF">GCM10009627_10820</name>
</gene>
<evidence type="ECO:0000313" key="3">
    <source>
        <dbReference type="Proteomes" id="UP001501742"/>
    </source>
</evidence>
<evidence type="ECO:0000256" key="1">
    <source>
        <dbReference type="SAM" id="MobiDB-lite"/>
    </source>
</evidence>
<organism evidence="2 3">
    <name type="scientific">Curtobacterium herbarum</name>
    <dbReference type="NCBI Taxonomy" id="150122"/>
    <lineage>
        <taxon>Bacteria</taxon>
        <taxon>Bacillati</taxon>
        <taxon>Actinomycetota</taxon>
        <taxon>Actinomycetes</taxon>
        <taxon>Micrococcales</taxon>
        <taxon>Microbacteriaceae</taxon>
        <taxon>Curtobacterium</taxon>
    </lineage>
</organism>
<comment type="caution">
    <text evidence="2">The sequence shown here is derived from an EMBL/GenBank/DDBJ whole genome shotgun (WGS) entry which is preliminary data.</text>
</comment>
<protein>
    <submittedName>
        <fullName evidence="2">Uncharacterized protein</fullName>
    </submittedName>
</protein>
<accession>A0ABN1ZAW7</accession>
<proteinExistence type="predicted"/>
<feature type="region of interest" description="Disordered" evidence="1">
    <location>
        <begin position="14"/>
        <end position="53"/>
    </location>
</feature>
<sequence length="115" mass="12281">MHVPAVVLFEQQDALAAGGQRPGGGGADDPGADDDVVERVQGRSVGRGDSSHDDTVWVRVRRRGKKPALLRQAEPRTRLTGVATSSSKECARARTNLISTNLTGDHDGLAIRWTP</sequence>
<evidence type="ECO:0000313" key="2">
    <source>
        <dbReference type="EMBL" id="GAA1492736.1"/>
    </source>
</evidence>
<reference evidence="2 3" key="1">
    <citation type="journal article" date="2019" name="Int. J. Syst. Evol. Microbiol.">
        <title>The Global Catalogue of Microorganisms (GCM) 10K type strain sequencing project: providing services to taxonomists for standard genome sequencing and annotation.</title>
        <authorList>
            <consortium name="The Broad Institute Genomics Platform"/>
            <consortium name="The Broad Institute Genome Sequencing Center for Infectious Disease"/>
            <person name="Wu L."/>
            <person name="Ma J."/>
        </authorList>
    </citation>
    <scope>NUCLEOTIDE SEQUENCE [LARGE SCALE GENOMIC DNA]</scope>
    <source>
        <strain evidence="2 3">JCM 12140</strain>
    </source>
</reference>
<name>A0ABN1ZAW7_9MICO</name>
<dbReference type="Proteomes" id="UP001501742">
    <property type="component" value="Unassembled WGS sequence"/>
</dbReference>